<organism evidence="3">
    <name type="scientific">Caligus clemensi</name>
    <name type="common">Sea louse</name>
    <dbReference type="NCBI Taxonomy" id="344056"/>
    <lineage>
        <taxon>Eukaryota</taxon>
        <taxon>Metazoa</taxon>
        <taxon>Ecdysozoa</taxon>
        <taxon>Arthropoda</taxon>
        <taxon>Crustacea</taxon>
        <taxon>Multicrustacea</taxon>
        <taxon>Hexanauplia</taxon>
        <taxon>Copepoda</taxon>
        <taxon>Siphonostomatoida</taxon>
        <taxon>Caligidae</taxon>
        <taxon>Caligus</taxon>
    </lineage>
</organism>
<gene>
    <name evidence="3" type="primary">MBIP1</name>
</gene>
<proteinExistence type="evidence at transcript level"/>
<dbReference type="AlphaFoldDB" id="C1C0B0"/>
<feature type="coiled-coil region" evidence="1">
    <location>
        <begin position="320"/>
        <end position="347"/>
    </location>
</feature>
<dbReference type="CDD" id="cd00756">
    <property type="entry name" value="MoaE"/>
    <property type="match status" value="1"/>
</dbReference>
<dbReference type="InterPro" id="IPR036563">
    <property type="entry name" value="MoaE_sf"/>
</dbReference>
<protein>
    <submittedName>
        <fullName evidence="3">MAP3K12-binding inhibitory protein 1</fullName>
    </submittedName>
</protein>
<evidence type="ECO:0000313" key="3">
    <source>
        <dbReference type="EMBL" id="ACO14713.1"/>
    </source>
</evidence>
<dbReference type="PANTHER" id="PTHR23404">
    <property type="entry name" value="MOLYBDOPTERIN SYNTHASE RELATED"/>
    <property type="match status" value="1"/>
</dbReference>
<dbReference type="EMBL" id="BT080289">
    <property type="protein sequence ID" value="ACO14713.1"/>
    <property type="molecule type" value="mRNA"/>
</dbReference>
<dbReference type="SUPFAM" id="SSF54690">
    <property type="entry name" value="Molybdopterin synthase subunit MoaE"/>
    <property type="match status" value="1"/>
</dbReference>
<sequence>MIRMDEVSLSSEPLELNTSKLSFPSNCGATSVFFGSTRADPDEKGATVTKLFYEAYKPMAIQELKRICSHMRSKWEDLGPIRIVHRLGDVPVGEVSIIISVAAPRRDSAIRATEFALEKLELKVPIWKKEFYSNNVSKWKANQKAPSKSASMDMRNDKTNVQITASNEEIQRRIESFAERKRCEVDRNNILEFCNRHYSDENDDSCARTDSVLVRRQGSTSHYRQSKVVNTGSNESSSSNKNTPSQPKISRGTDERISALEDHLLPGKPIQKDIFARIKSLEDRVLYLEGISPEYFANVSANSKNEMEEDKEYISKEERKSELKKLLMDANLKIQELENSTQNIKDEALE</sequence>
<keyword evidence="1" id="KW-0175">Coiled coil</keyword>
<evidence type="ECO:0000256" key="1">
    <source>
        <dbReference type="SAM" id="Coils"/>
    </source>
</evidence>
<reference evidence="3" key="1">
    <citation type="submission" date="2009-03" db="EMBL/GenBank/DDBJ databases">
        <title>Caligus clemensi ESTs and full-length cDNAs.</title>
        <authorList>
            <person name="Yasuike M."/>
            <person name="von Schalburg K."/>
            <person name="Cooper G."/>
            <person name="Leong J."/>
            <person name="Jones S.R.M."/>
            <person name="Koop B.F."/>
        </authorList>
    </citation>
    <scope>NUCLEOTIDE SEQUENCE</scope>
    <source>
        <tissue evidence="3">Whole</tissue>
    </source>
</reference>
<feature type="compositionally biased region" description="Polar residues" evidence="2">
    <location>
        <begin position="217"/>
        <end position="248"/>
    </location>
</feature>
<name>C1C0B0_CALCM</name>
<dbReference type="Pfam" id="PF02391">
    <property type="entry name" value="MoaE"/>
    <property type="match status" value="1"/>
</dbReference>
<evidence type="ECO:0000256" key="2">
    <source>
        <dbReference type="SAM" id="MobiDB-lite"/>
    </source>
</evidence>
<accession>C1C0B0</accession>
<feature type="region of interest" description="Disordered" evidence="2">
    <location>
        <begin position="217"/>
        <end position="253"/>
    </location>
</feature>
<dbReference type="Gene3D" id="3.90.1170.40">
    <property type="entry name" value="Molybdopterin biosynthesis MoaE subunit"/>
    <property type="match status" value="1"/>
</dbReference>
<dbReference type="GO" id="GO:0006777">
    <property type="term" value="P:Mo-molybdopterin cofactor biosynthetic process"/>
    <property type="evidence" value="ECO:0007669"/>
    <property type="project" value="InterPro"/>
</dbReference>
<dbReference type="InterPro" id="IPR003448">
    <property type="entry name" value="Mopterin_biosynth_MoaE"/>
</dbReference>